<dbReference type="EMBL" id="CAJNNW010007645">
    <property type="protein sequence ID" value="CAE8649398.1"/>
    <property type="molecule type" value="Genomic_DNA"/>
</dbReference>
<comment type="caution">
    <text evidence="1">The sequence shown here is derived from an EMBL/GenBank/DDBJ whole genome shotgun (WGS) entry which is preliminary data.</text>
</comment>
<reference evidence="1" key="1">
    <citation type="submission" date="2021-02" db="EMBL/GenBank/DDBJ databases">
        <authorList>
            <person name="Dougan E. K."/>
            <person name="Rhodes N."/>
            <person name="Thang M."/>
            <person name="Chan C."/>
        </authorList>
    </citation>
    <scope>NUCLEOTIDE SEQUENCE</scope>
</reference>
<dbReference type="AlphaFoldDB" id="A0A813IA84"/>
<accession>A0A813IA84</accession>
<organism evidence="1 2">
    <name type="scientific">Polarella glacialis</name>
    <name type="common">Dinoflagellate</name>
    <dbReference type="NCBI Taxonomy" id="89957"/>
    <lineage>
        <taxon>Eukaryota</taxon>
        <taxon>Sar</taxon>
        <taxon>Alveolata</taxon>
        <taxon>Dinophyceae</taxon>
        <taxon>Suessiales</taxon>
        <taxon>Suessiaceae</taxon>
        <taxon>Polarella</taxon>
    </lineage>
</organism>
<sequence>MGSHMTFKKVRLCSFQFPRGLIRPPSTQGATAEMLKKWRAGCWPTGRTGSTTRTERWKGKQKTLRTHAFWHGKGWVEDASGAWYKPTEWVDDFFSDAECDFLKTHGQAALQPSLTIDRKTGQYHPDGVRTN</sequence>
<name>A0A813IA84_POLGL</name>
<protein>
    <submittedName>
        <fullName evidence="1">Uncharacterized protein</fullName>
    </submittedName>
</protein>
<gene>
    <name evidence="1" type="ORF">PGLA2088_LOCUS7380</name>
</gene>
<proteinExistence type="predicted"/>
<dbReference type="Proteomes" id="UP000626109">
    <property type="component" value="Unassembled WGS sequence"/>
</dbReference>
<evidence type="ECO:0000313" key="2">
    <source>
        <dbReference type="Proteomes" id="UP000626109"/>
    </source>
</evidence>
<evidence type="ECO:0000313" key="1">
    <source>
        <dbReference type="EMBL" id="CAE8649398.1"/>
    </source>
</evidence>